<dbReference type="PROSITE" id="PS51473">
    <property type="entry name" value="GNK2"/>
    <property type="match status" value="2"/>
</dbReference>
<evidence type="ECO:0000313" key="21">
    <source>
        <dbReference type="RefSeq" id="XP_022142348.1"/>
    </source>
</evidence>
<feature type="domain" description="Gnk2-homologous" evidence="19">
    <location>
        <begin position="131"/>
        <end position="236"/>
    </location>
</feature>
<evidence type="ECO:0000256" key="3">
    <source>
        <dbReference type="ARBA" id="ARBA00022553"/>
    </source>
</evidence>
<evidence type="ECO:0000256" key="6">
    <source>
        <dbReference type="ARBA" id="ARBA00022729"/>
    </source>
</evidence>
<feature type="signal peptide" evidence="17">
    <location>
        <begin position="1"/>
        <end position="17"/>
    </location>
</feature>
<evidence type="ECO:0000256" key="4">
    <source>
        <dbReference type="ARBA" id="ARBA00022679"/>
    </source>
</evidence>
<keyword evidence="7" id="KW-0677">Repeat</keyword>
<dbReference type="Gene3D" id="1.10.510.10">
    <property type="entry name" value="Transferase(Phosphotransferase) domain 1"/>
    <property type="match status" value="1"/>
</dbReference>
<keyword evidence="9" id="KW-0418">Kinase</keyword>
<dbReference type="PANTHER" id="PTHR27002">
    <property type="entry name" value="RECEPTOR-LIKE SERINE/THREONINE-PROTEIN KINASE SD1-8"/>
    <property type="match status" value="1"/>
</dbReference>
<evidence type="ECO:0000256" key="1">
    <source>
        <dbReference type="ARBA" id="ARBA00004167"/>
    </source>
</evidence>
<keyword evidence="20" id="KW-1185">Reference proteome</keyword>
<dbReference type="FunFam" id="3.30.200.20:FF:000142">
    <property type="entry name" value="Cysteine-rich receptor-like protein kinase 10"/>
    <property type="match status" value="1"/>
</dbReference>
<organism evidence="20 21">
    <name type="scientific">Momordica charantia</name>
    <name type="common">Bitter gourd</name>
    <name type="synonym">Balsam pear</name>
    <dbReference type="NCBI Taxonomy" id="3673"/>
    <lineage>
        <taxon>Eukaryota</taxon>
        <taxon>Viridiplantae</taxon>
        <taxon>Streptophyta</taxon>
        <taxon>Embryophyta</taxon>
        <taxon>Tracheophyta</taxon>
        <taxon>Spermatophyta</taxon>
        <taxon>Magnoliopsida</taxon>
        <taxon>eudicotyledons</taxon>
        <taxon>Gunneridae</taxon>
        <taxon>Pentapetalae</taxon>
        <taxon>rosids</taxon>
        <taxon>fabids</taxon>
        <taxon>Cucurbitales</taxon>
        <taxon>Cucurbitaceae</taxon>
        <taxon>Momordiceae</taxon>
        <taxon>Momordica</taxon>
    </lineage>
</organism>
<keyword evidence="8 15" id="KW-0547">Nucleotide-binding</keyword>
<evidence type="ECO:0000256" key="2">
    <source>
        <dbReference type="ARBA" id="ARBA00022527"/>
    </source>
</evidence>
<dbReference type="InterPro" id="IPR000719">
    <property type="entry name" value="Prot_kinase_dom"/>
</dbReference>
<dbReference type="InterPro" id="IPR038408">
    <property type="entry name" value="GNK2_sf"/>
</dbReference>
<keyword evidence="3" id="KW-0597">Phosphoprotein</keyword>
<keyword evidence="5 16" id="KW-0812">Transmembrane</keyword>
<evidence type="ECO:0000256" key="10">
    <source>
        <dbReference type="ARBA" id="ARBA00022840"/>
    </source>
</evidence>
<dbReference type="Gene3D" id="3.30.200.20">
    <property type="entry name" value="Phosphorylase Kinase, domain 1"/>
    <property type="match status" value="1"/>
</dbReference>
<dbReference type="PROSITE" id="PS00108">
    <property type="entry name" value="PROTEIN_KINASE_ST"/>
    <property type="match status" value="1"/>
</dbReference>
<feature type="transmembrane region" description="Helical" evidence="16">
    <location>
        <begin position="275"/>
        <end position="297"/>
    </location>
</feature>
<evidence type="ECO:0000256" key="13">
    <source>
        <dbReference type="ARBA" id="ARBA00023170"/>
    </source>
</evidence>
<keyword evidence="14" id="KW-0325">Glycoprotein</keyword>
<keyword evidence="13" id="KW-0675">Receptor</keyword>
<dbReference type="AlphaFoldDB" id="A0A6J1CN19"/>
<gene>
    <name evidence="21" type="primary">LOC111012490</name>
</gene>
<dbReference type="GO" id="GO:0005886">
    <property type="term" value="C:plasma membrane"/>
    <property type="evidence" value="ECO:0007669"/>
    <property type="project" value="TreeGrafter"/>
</dbReference>
<keyword evidence="6 17" id="KW-0732">Signal</keyword>
<dbReference type="RefSeq" id="XP_022142348.1">
    <property type="nucleotide sequence ID" value="XM_022286656.1"/>
</dbReference>
<feature type="binding site" evidence="15">
    <location>
        <position position="361"/>
    </location>
    <ligand>
        <name>ATP</name>
        <dbReference type="ChEBI" id="CHEBI:30616"/>
    </ligand>
</feature>
<feature type="domain" description="Gnk2-homologous" evidence="19">
    <location>
        <begin position="22"/>
        <end position="125"/>
    </location>
</feature>
<dbReference type="CDD" id="cd14066">
    <property type="entry name" value="STKc_IRAK"/>
    <property type="match status" value="1"/>
</dbReference>
<keyword evidence="12 16" id="KW-0472">Membrane</keyword>
<dbReference type="PANTHER" id="PTHR27002:SF1073">
    <property type="entry name" value="CYSTEINE-RICH RECEPTOR-LIKE PROTEIN KINASE 29"/>
    <property type="match status" value="1"/>
</dbReference>
<dbReference type="InterPro" id="IPR002902">
    <property type="entry name" value="GNK2"/>
</dbReference>
<dbReference type="GeneID" id="111012490"/>
<comment type="subcellular location">
    <subcellularLocation>
        <location evidence="1">Membrane</location>
        <topology evidence="1">Single-pass membrane protein</topology>
    </subcellularLocation>
</comment>
<sequence>MAFFLPFVLFFVARVCADRPVFVYHYCMYGEGNFTSNSTYKTNLDHVLSSIATAKDTGNGFYNFSYGQNPDSANAIGLCRGDVKPDVCRSCLNDSIYLLTQRCPEQKEAIGWYDNCMLRYSSRHILGAMEIGPSFFIWATDNVTEEVLFEQKLVTLLDSLRSRASSGGYLQKYATGDVFGQGLGTIYGLLQCTPDLSQLQCEACLDSAFTLIPPCCSKGVRVFSPSCDVRYEMSLFFEPSSDSPPPLLPPPTLVFTPSTSTTSTKGKMNNTVQTVIVIVLPFVALLVLLTISIYTFLNSRKLRERLETSDDDTSSVGSLQYDFKTIRDATDNFSTANKLGEGGFGIVYKGKFLNGQDVAVKRLARGSQQGDSEFKNEVLLVANLQHRNLVRLLGFCFERSERLLIYEFLPNSSLDRLIFDPIQRKHLDWSRRYKIIVGISRGLLYLHEDSQFRVIHHDLKASNILLDAELNPKITDFGIARLCSFNQSKSVGDTSKIRGTYGYMAPEYALYGHFSVRSDVYSFGVLVLEILSGQKNSCFQDGENIEDLLSYAWKNWTEGTITNIIDPLLAGTSIDEIMTCIHLGLLCVQENVASRPNMASVVLMLSSNSLTIPVPSAPGFLLLRNSSDLPQHFDSAEGLHDSQSESIYIE</sequence>
<evidence type="ECO:0000256" key="11">
    <source>
        <dbReference type="ARBA" id="ARBA00022989"/>
    </source>
</evidence>
<evidence type="ECO:0000256" key="16">
    <source>
        <dbReference type="SAM" id="Phobius"/>
    </source>
</evidence>
<dbReference type="FunFam" id="3.30.430.20:FF:000003">
    <property type="entry name" value="Cysteine-rich RLK (RECEPTOR-like protein kinase) 10"/>
    <property type="match status" value="1"/>
</dbReference>
<dbReference type="InterPro" id="IPR001245">
    <property type="entry name" value="Ser-Thr/Tyr_kinase_cat_dom"/>
</dbReference>
<reference evidence="21" key="1">
    <citation type="submission" date="2025-08" db="UniProtKB">
        <authorList>
            <consortium name="RefSeq"/>
        </authorList>
    </citation>
    <scope>IDENTIFICATION</scope>
    <source>
        <strain evidence="21">OHB3-1</strain>
    </source>
</reference>
<evidence type="ECO:0000256" key="14">
    <source>
        <dbReference type="ARBA" id="ARBA00023180"/>
    </source>
</evidence>
<dbReference type="GO" id="GO:0004674">
    <property type="term" value="F:protein serine/threonine kinase activity"/>
    <property type="evidence" value="ECO:0007669"/>
    <property type="project" value="UniProtKB-KW"/>
</dbReference>
<dbReference type="Pfam" id="PF01657">
    <property type="entry name" value="Stress-antifung"/>
    <property type="match status" value="2"/>
</dbReference>
<dbReference type="Pfam" id="PF07714">
    <property type="entry name" value="PK_Tyr_Ser-Thr"/>
    <property type="match status" value="1"/>
</dbReference>
<protein>
    <submittedName>
        <fullName evidence="21">Cysteine-rich receptor-like protein kinase 26 isoform X1</fullName>
    </submittedName>
</protein>
<evidence type="ECO:0000259" key="19">
    <source>
        <dbReference type="PROSITE" id="PS51473"/>
    </source>
</evidence>
<feature type="domain" description="Protein kinase" evidence="18">
    <location>
        <begin position="333"/>
        <end position="610"/>
    </location>
</feature>
<keyword evidence="11 16" id="KW-1133">Transmembrane helix</keyword>
<dbReference type="SUPFAM" id="SSF56112">
    <property type="entry name" value="Protein kinase-like (PK-like)"/>
    <property type="match status" value="1"/>
</dbReference>
<dbReference type="CDD" id="cd23509">
    <property type="entry name" value="Gnk2-like"/>
    <property type="match status" value="2"/>
</dbReference>
<proteinExistence type="predicted"/>
<keyword evidence="10 15" id="KW-0067">ATP-binding</keyword>
<keyword evidence="4" id="KW-0808">Transferase</keyword>
<accession>A0A6J1CN19</accession>
<dbReference type="SMART" id="SM00220">
    <property type="entry name" value="S_TKc"/>
    <property type="match status" value="1"/>
</dbReference>
<dbReference type="Proteomes" id="UP000504603">
    <property type="component" value="Unplaced"/>
</dbReference>
<dbReference type="Gene3D" id="3.30.430.20">
    <property type="entry name" value="Gnk2 domain, C-X8-C-X2-C motif"/>
    <property type="match status" value="2"/>
</dbReference>
<keyword evidence="2" id="KW-0723">Serine/threonine-protein kinase</keyword>
<dbReference type="PROSITE" id="PS00107">
    <property type="entry name" value="PROTEIN_KINASE_ATP"/>
    <property type="match status" value="1"/>
</dbReference>
<evidence type="ECO:0000256" key="17">
    <source>
        <dbReference type="SAM" id="SignalP"/>
    </source>
</evidence>
<evidence type="ECO:0000256" key="7">
    <source>
        <dbReference type="ARBA" id="ARBA00022737"/>
    </source>
</evidence>
<dbReference type="GO" id="GO:0009737">
    <property type="term" value="P:response to abscisic acid"/>
    <property type="evidence" value="ECO:0007669"/>
    <property type="project" value="UniProtKB-ARBA"/>
</dbReference>
<evidence type="ECO:0000256" key="5">
    <source>
        <dbReference type="ARBA" id="ARBA00022692"/>
    </source>
</evidence>
<evidence type="ECO:0000256" key="8">
    <source>
        <dbReference type="ARBA" id="ARBA00022741"/>
    </source>
</evidence>
<evidence type="ECO:0000256" key="9">
    <source>
        <dbReference type="ARBA" id="ARBA00022777"/>
    </source>
</evidence>
<dbReference type="InterPro" id="IPR008271">
    <property type="entry name" value="Ser/Thr_kinase_AS"/>
</dbReference>
<evidence type="ECO:0000256" key="12">
    <source>
        <dbReference type="ARBA" id="ARBA00023136"/>
    </source>
</evidence>
<evidence type="ECO:0000256" key="15">
    <source>
        <dbReference type="PROSITE-ProRule" id="PRU10141"/>
    </source>
</evidence>
<dbReference type="GO" id="GO:0005524">
    <property type="term" value="F:ATP binding"/>
    <property type="evidence" value="ECO:0007669"/>
    <property type="project" value="UniProtKB-UniRule"/>
</dbReference>
<evidence type="ECO:0000259" key="18">
    <source>
        <dbReference type="PROSITE" id="PS50011"/>
    </source>
</evidence>
<dbReference type="InterPro" id="IPR017441">
    <property type="entry name" value="Protein_kinase_ATP_BS"/>
</dbReference>
<evidence type="ECO:0000313" key="20">
    <source>
        <dbReference type="Proteomes" id="UP000504603"/>
    </source>
</evidence>
<dbReference type="KEGG" id="mcha:111012490"/>
<dbReference type="PROSITE" id="PS50011">
    <property type="entry name" value="PROTEIN_KINASE_DOM"/>
    <property type="match status" value="1"/>
</dbReference>
<dbReference type="FunFam" id="1.10.510.10:FF:000343">
    <property type="entry name" value="Cysteine-rich receptor-like protein kinase 28"/>
    <property type="match status" value="1"/>
</dbReference>
<dbReference type="InterPro" id="IPR011009">
    <property type="entry name" value="Kinase-like_dom_sf"/>
</dbReference>
<feature type="chain" id="PRO_5026894067" evidence="17">
    <location>
        <begin position="18"/>
        <end position="650"/>
    </location>
</feature>
<name>A0A6J1CN19_MOMCH</name>
<dbReference type="OrthoDB" id="4062651at2759"/>